<dbReference type="InterPro" id="IPR019734">
    <property type="entry name" value="TPR_rpt"/>
</dbReference>
<evidence type="ECO:0000256" key="1">
    <source>
        <dbReference type="SAM" id="MobiDB-lite"/>
    </source>
</evidence>
<keyword evidence="2" id="KW-0067">ATP-binding</keyword>
<dbReference type="SUPFAM" id="SSF52540">
    <property type="entry name" value="P-loop containing nucleoside triphosphate hydrolases"/>
    <property type="match status" value="1"/>
</dbReference>
<protein>
    <submittedName>
        <fullName evidence="2">ATP-binding protein</fullName>
    </submittedName>
</protein>
<proteinExistence type="predicted"/>
<dbReference type="InterPro" id="IPR027417">
    <property type="entry name" value="P-loop_NTPase"/>
</dbReference>
<dbReference type="Proteomes" id="UP001602058">
    <property type="component" value="Unassembled WGS sequence"/>
</dbReference>
<dbReference type="GO" id="GO:0005524">
    <property type="term" value="F:ATP binding"/>
    <property type="evidence" value="ECO:0007669"/>
    <property type="project" value="UniProtKB-KW"/>
</dbReference>
<evidence type="ECO:0000313" key="2">
    <source>
        <dbReference type="EMBL" id="MFF4524155.1"/>
    </source>
</evidence>
<dbReference type="RefSeq" id="WP_387888751.1">
    <property type="nucleotide sequence ID" value="NZ_JBIAWJ010000011.1"/>
</dbReference>
<keyword evidence="2" id="KW-0547">Nucleotide-binding</keyword>
<dbReference type="Gene3D" id="1.25.40.10">
    <property type="entry name" value="Tetratricopeptide repeat domain"/>
    <property type="match status" value="2"/>
</dbReference>
<dbReference type="PANTHER" id="PTHR47691:SF3">
    <property type="entry name" value="HTH-TYPE TRANSCRIPTIONAL REGULATOR RV0890C-RELATED"/>
    <property type="match status" value="1"/>
</dbReference>
<dbReference type="Gene3D" id="3.40.50.300">
    <property type="entry name" value="P-loop containing nucleotide triphosphate hydrolases"/>
    <property type="match status" value="1"/>
</dbReference>
<dbReference type="EMBL" id="JBIAWJ010000011">
    <property type="protein sequence ID" value="MFF4524155.1"/>
    <property type="molecule type" value="Genomic_DNA"/>
</dbReference>
<dbReference type="PANTHER" id="PTHR47691">
    <property type="entry name" value="REGULATOR-RELATED"/>
    <property type="match status" value="1"/>
</dbReference>
<dbReference type="InterPro" id="IPR011990">
    <property type="entry name" value="TPR-like_helical_dom_sf"/>
</dbReference>
<dbReference type="PRINTS" id="PR00364">
    <property type="entry name" value="DISEASERSIST"/>
</dbReference>
<dbReference type="SUPFAM" id="SSF48452">
    <property type="entry name" value="TPR-like"/>
    <property type="match status" value="1"/>
</dbReference>
<accession>A0ABW6UL34</accession>
<keyword evidence="3" id="KW-1185">Reference proteome</keyword>
<comment type="caution">
    <text evidence="2">The sequence shown here is derived from an EMBL/GenBank/DDBJ whole genome shotgun (WGS) entry which is preliminary data.</text>
</comment>
<name>A0ABW6UL34_9ACTN</name>
<reference evidence="2 3" key="1">
    <citation type="submission" date="2024-10" db="EMBL/GenBank/DDBJ databases">
        <title>The Natural Products Discovery Center: Release of the First 8490 Sequenced Strains for Exploring Actinobacteria Biosynthetic Diversity.</title>
        <authorList>
            <person name="Kalkreuter E."/>
            <person name="Kautsar S.A."/>
            <person name="Yang D."/>
            <person name="Bader C.D."/>
            <person name="Teijaro C.N."/>
            <person name="Fluegel L."/>
            <person name="Davis C.M."/>
            <person name="Simpson J.R."/>
            <person name="Lauterbach L."/>
            <person name="Steele A.D."/>
            <person name="Gui C."/>
            <person name="Meng S."/>
            <person name="Li G."/>
            <person name="Viehrig K."/>
            <person name="Ye F."/>
            <person name="Su P."/>
            <person name="Kiefer A.F."/>
            <person name="Nichols A."/>
            <person name="Cepeda A.J."/>
            <person name="Yan W."/>
            <person name="Fan B."/>
            <person name="Jiang Y."/>
            <person name="Adhikari A."/>
            <person name="Zheng C.-J."/>
            <person name="Schuster L."/>
            <person name="Cowan T.M."/>
            <person name="Smanski M.J."/>
            <person name="Chevrette M.G."/>
            <person name="De Carvalho L.P.S."/>
            <person name="Shen B."/>
        </authorList>
    </citation>
    <scope>NUCLEOTIDE SEQUENCE [LARGE SCALE GENOMIC DNA]</scope>
    <source>
        <strain evidence="2 3">NPDC001390</strain>
    </source>
</reference>
<evidence type="ECO:0000313" key="3">
    <source>
        <dbReference type="Proteomes" id="UP001602058"/>
    </source>
</evidence>
<feature type="region of interest" description="Disordered" evidence="1">
    <location>
        <begin position="721"/>
        <end position="757"/>
    </location>
</feature>
<organism evidence="2 3">
    <name type="scientific">Streptomyces bluensis</name>
    <dbReference type="NCBI Taxonomy" id="33897"/>
    <lineage>
        <taxon>Bacteria</taxon>
        <taxon>Bacillati</taxon>
        <taxon>Actinomycetota</taxon>
        <taxon>Actinomycetes</taxon>
        <taxon>Kitasatosporales</taxon>
        <taxon>Streptomycetaceae</taxon>
        <taxon>Streptomyces</taxon>
    </lineage>
</organism>
<dbReference type="SMART" id="SM00028">
    <property type="entry name" value="TPR"/>
    <property type="match status" value="3"/>
</dbReference>
<dbReference type="Pfam" id="PF13424">
    <property type="entry name" value="TPR_12"/>
    <property type="match status" value="1"/>
</dbReference>
<sequence>MRGQERGGHNELSGVVHGASVQAAVVHGDVHIRSGTAAPQPRSPLPWQLPPAVHLTDRTAEVERLERHRALAAGRGHPALAAVSGLGGVGKTTLALSWLHRLRPDYPDGQLYADLGAQSPAGPADPAEVLSGFLRGLGVPPQQVPYAGAERAALYRSLTAERALVVLLDDAVTAAQVRPLLPGGPSVTLVTSRRRMSGLALEGCYQMHLEPLAPEAAVELLALTLADDRVATQTDDARALVGLCAGLPLAVRVAGARLAARPHRQINTMVQALAAEHGRLDALAIDGDHGVRAALDLSYRGLPDEAARLYRLLGVHPGTEFGSGAAAALLAGDAGDAGDAGTGTEQSDPGDLLDVLHDANLVTDVGEDRYRFHDLVRLHAAARAAQDETAGARAAAVRRLADSYLATATRAEETIDPRHPLRERSFGPGPVLTEDFGEGVQAALDWLERELPQLMAVIRHARTAGAPEVAWQLADALGPLFIRRKHYDHWHAAYAEGLAAARELRDTMAECRMLTSGGLGELGRGHHERAREMFEEAARLFAEYGDELGHARTLNYRGLAHQRLGRLDEAADLFARAAVELPRCGDRRAGGLARLNAADVELARGRPEQAATDGAEARATLLAADDPYNAARAGILLGRACLRRERLDEAERWLSGALTVLRGVAADYEVARALESLGEAAEQHGRRALARDHYQEALDLYVAVGRPEPAEGVRARLRVLREDGTSGESTSDTGVLDAGVSDASFPDESTTHEETTG</sequence>
<gene>
    <name evidence="2" type="ORF">ACFY1D_22460</name>
</gene>